<reference evidence="7 8" key="1">
    <citation type="submission" date="2022-01" db="EMBL/GenBank/DDBJ databases">
        <title>A high-quality chromosome-level genome assembly of rohu carp, Labeo rohita.</title>
        <authorList>
            <person name="Arick M.A. II"/>
            <person name="Hsu C.-Y."/>
            <person name="Magbanua Z."/>
            <person name="Pechanova O."/>
            <person name="Grover C."/>
            <person name="Miller E."/>
            <person name="Thrash A."/>
            <person name="Ezzel L."/>
            <person name="Alam S."/>
            <person name="Benzie J."/>
            <person name="Hamilton M."/>
            <person name="Karsi A."/>
            <person name="Lawrence M.L."/>
            <person name="Peterson D.G."/>
        </authorList>
    </citation>
    <scope>NUCLEOTIDE SEQUENCE [LARGE SCALE GENOMIC DNA]</scope>
    <source>
        <strain evidence="8">BAU-BD-2019</strain>
        <tissue evidence="7">Blood</tissue>
    </source>
</reference>
<dbReference type="SMART" id="SM00110">
    <property type="entry name" value="C1Q"/>
    <property type="match status" value="1"/>
</dbReference>
<keyword evidence="8" id="KW-1185">Reference proteome</keyword>
<dbReference type="PANTHER" id="PTHR22923:SF102">
    <property type="entry name" value="CEREBELLIN 13-RELATED"/>
    <property type="match status" value="1"/>
</dbReference>
<comment type="subcellular location">
    <subcellularLocation>
        <location evidence="1">Secreted</location>
    </subcellularLocation>
</comment>
<comment type="caution">
    <text evidence="7">The sequence shown here is derived from an EMBL/GenBank/DDBJ whole genome shotgun (WGS) entry which is preliminary data.</text>
</comment>
<dbReference type="Proteomes" id="UP000830375">
    <property type="component" value="Unassembled WGS sequence"/>
</dbReference>
<evidence type="ECO:0000313" key="7">
    <source>
        <dbReference type="EMBL" id="KAI2667746.1"/>
    </source>
</evidence>
<dbReference type="PRINTS" id="PR00007">
    <property type="entry name" value="COMPLEMNTC1Q"/>
</dbReference>
<keyword evidence="4" id="KW-0175">Coiled coil</keyword>
<sequence>MVVIQMVLVLLCAGSSLAKDSCSTNVNIYAELEKLKNMDERIQKLEEMNEALKTTVQDSQNKLKSLQKENEGNKKVVFSAGLLESGTGNIGPINTKKTLIYKKVFSNIGGAYDPNTGIFTAPRKGAYYFRFYGHCQSGTTMAVSLLKNGQTQCSLHSWKPTSNSNASNGVVLTLETAKKVAFSVGLLESGTGNTGPIRTGQTLVYKKVFSNIGGGYDSNTGVFTAPVKGAYYFKFYGHCHGGTTMAVSLLKNGQTQCSLHSWKPTSNSNASNGVVLTLETGDQIYTQLWPNTWVYDDPASYTSFGGFLIFPL</sequence>
<dbReference type="EMBL" id="JACTAM010000002">
    <property type="protein sequence ID" value="KAI2667746.1"/>
    <property type="molecule type" value="Genomic_DNA"/>
</dbReference>
<dbReference type="Gene3D" id="2.60.120.40">
    <property type="match status" value="2"/>
</dbReference>
<evidence type="ECO:0000313" key="8">
    <source>
        <dbReference type="Proteomes" id="UP000830375"/>
    </source>
</evidence>
<feature type="coiled-coil region" evidence="4">
    <location>
        <begin position="28"/>
        <end position="76"/>
    </location>
</feature>
<dbReference type="PANTHER" id="PTHR22923">
    <property type="entry name" value="CEREBELLIN-RELATED"/>
    <property type="match status" value="1"/>
</dbReference>
<feature type="signal peptide" evidence="5">
    <location>
        <begin position="1"/>
        <end position="18"/>
    </location>
</feature>
<name>A0ABQ8MY27_LABRO</name>
<evidence type="ECO:0000256" key="3">
    <source>
        <dbReference type="ARBA" id="ARBA00022729"/>
    </source>
</evidence>
<evidence type="ECO:0000256" key="2">
    <source>
        <dbReference type="ARBA" id="ARBA00022525"/>
    </source>
</evidence>
<feature type="chain" id="PRO_5045163903" evidence="5">
    <location>
        <begin position="19"/>
        <end position="312"/>
    </location>
</feature>
<evidence type="ECO:0000259" key="6">
    <source>
        <dbReference type="PROSITE" id="PS50871"/>
    </source>
</evidence>
<dbReference type="InterPro" id="IPR050822">
    <property type="entry name" value="Cerebellin_Synaptic_Org"/>
</dbReference>
<dbReference type="PROSITE" id="PS50871">
    <property type="entry name" value="C1Q"/>
    <property type="match status" value="2"/>
</dbReference>
<keyword evidence="2" id="KW-0964">Secreted</keyword>
<evidence type="ECO:0000256" key="5">
    <source>
        <dbReference type="SAM" id="SignalP"/>
    </source>
</evidence>
<feature type="domain" description="C1q" evidence="6">
    <location>
        <begin position="71"/>
        <end position="174"/>
    </location>
</feature>
<protein>
    <submittedName>
        <fullName evidence="7">Complement C1q-like protein 4</fullName>
    </submittedName>
</protein>
<dbReference type="InterPro" id="IPR008983">
    <property type="entry name" value="Tumour_necrosis_fac-like_dom"/>
</dbReference>
<feature type="domain" description="C1q" evidence="6">
    <location>
        <begin position="175"/>
        <end position="312"/>
    </location>
</feature>
<evidence type="ECO:0000256" key="1">
    <source>
        <dbReference type="ARBA" id="ARBA00004613"/>
    </source>
</evidence>
<accession>A0ABQ8MY27</accession>
<gene>
    <name evidence="7" type="ORF">H4Q32_004312</name>
</gene>
<dbReference type="Pfam" id="PF00386">
    <property type="entry name" value="C1q"/>
    <property type="match status" value="2"/>
</dbReference>
<evidence type="ECO:0000256" key="4">
    <source>
        <dbReference type="SAM" id="Coils"/>
    </source>
</evidence>
<organism evidence="7 8">
    <name type="scientific">Labeo rohita</name>
    <name type="common">Indian major carp</name>
    <name type="synonym">Cyprinus rohita</name>
    <dbReference type="NCBI Taxonomy" id="84645"/>
    <lineage>
        <taxon>Eukaryota</taxon>
        <taxon>Metazoa</taxon>
        <taxon>Chordata</taxon>
        <taxon>Craniata</taxon>
        <taxon>Vertebrata</taxon>
        <taxon>Euteleostomi</taxon>
        <taxon>Actinopterygii</taxon>
        <taxon>Neopterygii</taxon>
        <taxon>Teleostei</taxon>
        <taxon>Ostariophysi</taxon>
        <taxon>Cypriniformes</taxon>
        <taxon>Cyprinidae</taxon>
        <taxon>Labeoninae</taxon>
        <taxon>Labeonini</taxon>
        <taxon>Labeo</taxon>
    </lineage>
</organism>
<proteinExistence type="predicted"/>
<dbReference type="InterPro" id="IPR001073">
    <property type="entry name" value="C1q_dom"/>
</dbReference>
<dbReference type="SUPFAM" id="SSF49842">
    <property type="entry name" value="TNF-like"/>
    <property type="match status" value="2"/>
</dbReference>
<keyword evidence="3 5" id="KW-0732">Signal</keyword>